<accession>A0AAN6NPD0</accession>
<reference evidence="2" key="2">
    <citation type="submission" date="2023-06" db="EMBL/GenBank/DDBJ databases">
        <authorList>
            <consortium name="Lawrence Berkeley National Laboratory"/>
            <person name="Mondo S.J."/>
            <person name="Hensen N."/>
            <person name="Bonometti L."/>
            <person name="Westerberg I."/>
            <person name="Brannstrom I.O."/>
            <person name="Guillou S."/>
            <person name="Cros-Aarteil S."/>
            <person name="Calhoun S."/>
            <person name="Haridas S."/>
            <person name="Kuo A."/>
            <person name="Pangilinan J."/>
            <person name="Riley R."/>
            <person name="Labutti K."/>
            <person name="Andreopoulos B."/>
            <person name="Lipzen A."/>
            <person name="Chen C."/>
            <person name="Yanf M."/>
            <person name="Daum C."/>
            <person name="Ng V."/>
            <person name="Clum A."/>
            <person name="Steindorff A."/>
            <person name="Ohm R."/>
            <person name="Martin F."/>
            <person name="Silar P."/>
            <person name="Natvig D."/>
            <person name="Lalanne C."/>
            <person name="Gautier V."/>
            <person name="Ament-Velasquez S.L."/>
            <person name="Kruys A."/>
            <person name="Hutchinson M.I."/>
            <person name="Powell A.J."/>
            <person name="Barry K."/>
            <person name="Miller A.N."/>
            <person name="Grigoriev I.V."/>
            <person name="Debuchy R."/>
            <person name="Gladieux P."/>
            <person name="Thoren M.H."/>
            <person name="Johannesson H."/>
        </authorList>
    </citation>
    <scope>NUCLEOTIDE SEQUENCE</scope>
    <source>
        <strain evidence="2">CBS 626.80</strain>
    </source>
</reference>
<proteinExistence type="predicted"/>
<reference evidence="2" key="1">
    <citation type="journal article" date="2023" name="Mol. Phylogenet. Evol.">
        <title>Genome-scale phylogeny and comparative genomics of the fungal order Sordariales.</title>
        <authorList>
            <person name="Hensen N."/>
            <person name="Bonometti L."/>
            <person name="Westerberg I."/>
            <person name="Brannstrom I.O."/>
            <person name="Guillou S."/>
            <person name="Cros-Aarteil S."/>
            <person name="Calhoun S."/>
            <person name="Haridas S."/>
            <person name="Kuo A."/>
            <person name="Mondo S."/>
            <person name="Pangilinan J."/>
            <person name="Riley R."/>
            <person name="LaButti K."/>
            <person name="Andreopoulos B."/>
            <person name="Lipzen A."/>
            <person name="Chen C."/>
            <person name="Yan M."/>
            <person name="Daum C."/>
            <person name="Ng V."/>
            <person name="Clum A."/>
            <person name="Steindorff A."/>
            <person name="Ohm R.A."/>
            <person name="Martin F."/>
            <person name="Silar P."/>
            <person name="Natvig D.O."/>
            <person name="Lalanne C."/>
            <person name="Gautier V."/>
            <person name="Ament-Velasquez S.L."/>
            <person name="Kruys A."/>
            <person name="Hutchinson M.I."/>
            <person name="Powell A.J."/>
            <person name="Barry K."/>
            <person name="Miller A.N."/>
            <person name="Grigoriev I.V."/>
            <person name="Debuchy R."/>
            <person name="Gladieux P."/>
            <person name="Hiltunen Thoren M."/>
            <person name="Johannesson H."/>
        </authorList>
    </citation>
    <scope>NUCLEOTIDE SEQUENCE</scope>
    <source>
        <strain evidence="2">CBS 626.80</strain>
    </source>
</reference>
<feature type="region of interest" description="Disordered" evidence="1">
    <location>
        <begin position="28"/>
        <end position="76"/>
    </location>
</feature>
<evidence type="ECO:0000256" key="1">
    <source>
        <dbReference type="SAM" id="MobiDB-lite"/>
    </source>
</evidence>
<dbReference type="AlphaFoldDB" id="A0AAN6NPD0"/>
<evidence type="ECO:0000313" key="3">
    <source>
        <dbReference type="Proteomes" id="UP001303222"/>
    </source>
</evidence>
<comment type="caution">
    <text evidence="2">The sequence shown here is derived from an EMBL/GenBank/DDBJ whole genome shotgun (WGS) entry which is preliminary data.</text>
</comment>
<name>A0AAN6NPD0_9PEZI</name>
<gene>
    <name evidence="2" type="ORF">QBC32DRAFT_372665</name>
</gene>
<sequence>MSDLPGSLGTCRHKSFLRNSCARRPSFYSRASSPSYAEDDAITPCPVESVPDQQQHPSLSRSSSSSSLRSTRSSLRSTIEDTMRDYNDIDTQLLWRRMLAIQRTFGCYNSTRMQLAIEMGEQNASVPSRVCLDLLNDSIEKLPSDIKQRIEDFLACEDVSRSSSSSSRSSSSCRRKWSWRHLLHA</sequence>
<organism evidence="2 3">
    <name type="scientific">Pseudoneurospora amorphoporcata</name>
    <dbReference type="NCBI Taxonomy" id="241081"/>
    <lineage>
        <taxon>Eukaryota</taxon>
        <taxon>Fungi</taxon>
        <taxon>Dikarya</taxon>
        <taxon>Ascomycota</taxon>
        <taxon>Pezizomycotina</taxon>
        <taxon>Sordariomycetes</taxon>
        <taxon>Sordariomycetidae</taxon>
        <taxon>Sordariales</taxon>
        <taxon>Sordariaceae</taxon>
        <taxon>Pseudoneurospora</taxon>
    </lineage>
</organism>
<evidence type="ECO:0000313" key="2">
    <source>
        <dbReference type="EMBL" id="KAK3949576.1"/>
    </source>
</evidence>
<dbReference type="Proteomes" id="UP001303222">
    <property type="component" value="Unassembled WGS sequence"/>
</dbReference>
<protein>
    <submittedName>
        <fullName evidence="2">Uncharacterized protein</fullName>
    </submittedName>
</protein>
<keyword evidence="3" id="KW-1185">Reference proteome</keyword>
<feature type="compositionally biased region" description="Low complexity" evidence="1">
    <location>
        <begin position="58"/>
        <end position="76"/>
    </location>
</feature>
<dbReference type="EMBL" id="MU859208">
    <property type="protein sequence ID" value="KAK3949576.1"/>
    <property type="molecule type" value="Genomic_DNA"/>
</dbReference>